<dbReference type="OrthoDB" id="4624666at2759"/>
<evidence type="ECO:0000313" key="2">
    <source>
        <dbReference type="EMBL" id="CAH0040961.1"/>
    </source>
</evidence>
<dbReference type="AlphaFoldDB" id="A0A9N9W2L1"/>
<keyword evidence="3" id="KW-1185">Reference proteome</keyword>
<dbReference type="EMBL" id="CABFNQ020000763">
    <property type="protein sequence ID" value="CAH0040961.1"/>
    <property type="molecule type" value="Genomic_DNA"/>
</dbReference>
<protein>
    <submittedName>
        <fullName evidence="2">Uncharacterized protein</fullName>
    </submittedName>
</protein>
<gene>
    <name evidence="2" type="ORF">CRHIZ90672A_00008906</name>
</gene>
<feature type="region of interest" description="Disordered" evidence="1">
    <location>
        <begin position="19"/>
        <end position="76"/>
    </location>
</feature>
<comment type="caution">
    <text evidence="2">The sequence shown here is derived from an EMBL/GenBank/DDBJ whole genome shotgun (WGS) entry which is preliminary data.</text>
</comment>
<accession>A0A9N9W2L1</accession>
<sequence length="76" mass="8567">MPTAAERAKAKYQAVIDNPNRNDASNYKNRMMTTRHPSGGCDVTNSVTRRPSQGSENSDHGQIRKMVKNWMSRPAF</sequence>
<reference evidence="2" key="1">
    <citation type="submission" date="2021-10" db="EMBL/GenBank/DDBJ databases">
        <authorList>
            <person name="Piombo E."/>
        </authorList>
    </citation>
    <scope>NUCLEOTIDE SEQUENCE</scope>
</reference>
<organism evidence="2 3">
    <name type="scientific">Clonostachys rhizophaga</name>
    <dbReference type="NCBI Taxonomy" id="160324"/>
    <lineage>
        <taxon>Eukaryota</taxon>
        <taxon>Fungi</taxon>
        <taxon>Dikarya</taxon>
        <taxon>Ascomycota</taxon>
        <taxon>Pezizomycotina</taxon>
        <taxon>Sordariomycetes</taxon>
        <taxon>Hypocreomycetidae</taxon>
        <taxon>Hypocreales</taxon>
        <taxon>Bionectriaceae</taxon>
        <taxon>Clonostachys</taxon>
    </lineage>
</organism>
<feature type="compositionally biased region" description="Polar residues" evidence="1">
    <location>
        <begin position="43"/>
        <end position="56"/>
    </location>
</feature>
<evidence type="ECO:0000313" key="3">
    <source>
        <dbReference type="Proteomes" id="UP000696573"/>
    </source>
</evidence>
<evidence type="ECO:0000256" key="1">
    <source>
        <dbReference type="SAM" id="MobiDB-lite"/>
    </source>
</evidence>
<feature type="compositionally biased region" description="Polar residues" evidence="1">
    <location>
        <begin position="19"/>
        <end position="36"/>
    </location>
</feature>
<proteinExistence type="predicted"/>
<name>A0A9N9W2L1_9HYPO</name>
<dbReference type="Proteomes" id="UP000696573">
    <property type="component" value="Unassembled WGS sequence"/>
</dbReference>